<accession>A0A1F6TN50</accession>
<dbReference type="InterPro" id="IPR023292">
    <property type="entry name" value="NTP_PyroPHydrolase-like_dom_sf"/>
</dbReference>
<dbReference type="SUPFAM" id="SSF101386">
    <property type="entry name" value="all-alpha NTP pyrophosphatases"/>
    <property type="match status" value="1"/>
</dbReference>
<evidence type="ECO:0000313" key="2">
    <source>
        <dbReference type="Proteomes" id="UP000176484"/>
    </source>
</evidence>
<reference evidence="1 2" key="1">
    <citation type="journal article" date="2016" name="Nat. Commun.">
        <title>Thousands of microbial genomes shed light on interconnected biogeochemical processes in an aquifer system.</title>
        <authorList>
            <person name="Anantharaman K."/>
            <person name="Brown C.T."/>
            <person name="Hug L.A."/>
            <person name="Sharon I."/>
            <person name="Castelle C.J."/>
            <person name="Probst A.J."/>
            <person name="Thomas B.C."/>
            <person name="Singh A."/>
            <person name="Wilkins M.J."/>
            <person name="Karaoz U."/>
            <person name="Brodie E.L."/>
            <person name="Williams K.H."/>
            <person name="Hubbard S.S."/>
            <person name="Banfield J.F."/>
        </authorList>
    </citation>
    <scope>NUCLEOTIDE SEQUENCE [LARGE SCALE GENOMIC DNA]</scope>
</reference>
<proteinExistence type="predicted"/>
<protein>
    <recommendedName>
        <fullName evidence="3">Phosphoribosyl-ATP pyrophosphohydrolase</fullName>
    </recommendedName>
</protein>
<evidence type="ECO:0000313" key="1">
    <source>
        <dbReference type="EMBL" id="OGI46558.1"/>
    </source>
</evidence>
<comment type="caution">
    <text evidence="1">The sequence shown here is derived from an EMBL/GenBank/DDBJ whole genome shotgun (WGS) entry which is preliminary data.</text>
</comment>
<dbReference type="Gene3D" id="1.10.3420.10">
    <property type="entry name" value="putative ntp pyrophosphohydrolase like domain"/>
    <property type="match status" value="1"/>
</dbReference>
<dbReference type="EMBL" id="MFTD01000017">
    <property type="protein sequence ID" value="OGI46558.1"/>
    <property type="molecule type" value="Genomic_DNA"/>
</dbReference>
<dbReference type="InterPro" id="IPR021130">
    <property type="entry name" value="PRib-ATP_PPHydrolase-like"/>
</dbReference>
<dbReference type="Proteomes" id="UP000176484">
    <property type="component" value="Unassembled WGS sequence"/>
</dbReference>
<sequence length="119" mass="14119">MTKRIDLVKKFHKKFKVPVLKKPSLIPKDRSNLRYELMKEEVGEYLLGAKNGDLENIAKELVDILYAVYGTILEHGLQDKIDEVFKEVHRSHMSKDYHKYKMIKGKKYFKPNVKKVLER</sequence>
<dbReference type="Pfam" id="PF01503">
    <property type="entry name" value="PRA-PH"/>
    <property type="match status" value="1"/>
</dbReference>
<evidence type="ECO:0008006" key="3">
    <source>
        <dbReference type="Google" id="ProtNLM"/>
    </source>
</evidence>
<dbReference type="AlphaFoldDB" id="A0A1F6TN50"/>
<dbReference type="InterPro" id="IPR033653">
    <property type="entry name" value="NTP-PPase_DR2231-like"/>
</dbReference>
<dbReference type="CDD" id="cd11530">
    <property type="entry name" value="NTP-PPase_DR2231_like"/>
    <property type="match status" value="1"/>
</dbReference>
<gene>
    <name evidence="1" type="ORF">A2121_02840</name>
</gene>
<organism evidence="1 2">
    <name type="scientific">Candidatus Nomurabacteria bacterium GWB1_40_6</name>
    <dbReference type="NCBI Taxonomy" id="1801727"/>
    <lineage>
        <taxon>Bacteria</taxon>
        <taxon>Candidatus Nomuraibacteriota</taxon>
    </lineage>
</organism>
<name>A0A1F6TN50_9BACT</name>